<feature type="domain" description="Extradiol ring-cleavage dioxygenase class III enzyme subunit B" evidence="6">
    <location>
        <begin position="39"/>
        <end position="245"/>
    </location>
</feature>
<dbReference type="GO" id="GO:0008198">
    <property type="term" value="F:ferrous iron binding"/>
    <property type="evidence" value="ECO:0007669"/>
    <property type="project" value="InterPro"/>
</dbReference>
<dbReference type="RefSeq" id="WP_183719264.1">
    <property type="nucleotide sequence ID" value="NZ_JACHGO010000004.1"/>
</dbReference>
<evidence type="ECO:0000313" key="8">
    <source>
        <dbReference type="Proteomes" id="UP000539075"/>
    </source>
</evidence>
<dbReference type="InterPro" id="IPR004183">
    <property type="entry name" value="Xdiol_dOase_suB"/>
</dbReference>
<accession>A0A7W8FG61</accession>
<dbReference type="PANTHER" id="PTHR30096:SF0">
    <property type="entry name" value="4,5-DOPA DIOXYGENASE EXTRADIOL-LIKE PROTEIN"/>
    <property type="match status" value="1"/>
</dbReference>
<comment type="similarity">
    <text evidence="2">Belongs to the DODA-type extradiol aromatic ring-opening dioxygenase family.</text>
</comment>
<protein>
    <submittedName>
        <fullName evidence="7">Aromatic ring-opening dioxygenase catalytic subunit (LigB family)</fullName>
    </submittedName>
</protein>
<dbReference type="PIRSF" id="PIRSF006157">
    <property type="entry name" value="Doxgns_DODA"/>
    <property type="match status" value="1"/>
</dbReference>
<proteinExistence type="inferred from homology"/>
<dbReference type="Pfam" id="PF02900">
    <property type="entry name" value="LigB"/>
    <property type="match status" value="1"/>
</dbReference>
<gene>
    <name evidence="7" type="ORF">HNQ38_001713</name>
</gene>
<evidence type="ECO:0000256" key="5">
    <source>
        <dbReference type="ARBA" id="ARBA00023002"/>
    </source>
</evidence>
<evidence type="ECO:0000256" key="4">
    <source>
        <dbReference type="ARBA" id="ARBA00022833"/>
    </source>
</evidence>
<evidence type="ECO:0000259" key="6">
    <source>
        <dbReference type="Pfam" id="PF02900"/>
    </source>
</evidence>
<dbReference type="AlphaFoldDB" id="A0A7W8FG61"/>
<keyword evidence="4" id="KW-0862">Zinc</keyword>
<comment type="cofactor">
    <cofactor evidence="1">
        <name>Zn(2+)</name>
        <dbReference type="ChEBI" id="CHEBI:29105"/>
    </cofactor>
</comment>
<dbReference type="CDD" id="cd07363">
    <property type="entry name" value="45_DOPA_Dioxygenase"/>
    <property type="match status" value="1"/>
</dbReference>
<dbReference type="GO" id="GO:0008270">
    <property type="term" value="F:zinc ion binding"/>
    <property type="evidence" value="ECO:0007669"/>
    <property type="project" value="InterPro"/>
</dbReference>
<dbReference type="EMBL" id="JACHGO010000004">
    <property type="protein sequence ID" value="MBB5143616.1"/>
    <property type="molecule type" value="Genomic_DNA"/>
</dbReference>
<keyword evidence="7" id="KW-0223">Dioxygenase</keyword>
<evidence type="ECO:0000256" key="3">
    <source>
        <dbReference type="ARBA" id="ARBA00022723"/>
    </source>
</evidence>
<organism evidence="7 8">
    <name type="scientific">Desulfovibrio intestinalis</name>
    <dbReference type="NCBI Taxonomy" id="58621"/>
    <lineage>
        <taxon>Bacteria</taxon>
        <taxon>Pseudomonadati</taxon>
        <taxon>Thermodesulfobacteriota</taxon>
        <taxon>Desulfovibrionia</taxon>
        <taxon>Desulfovibrionales</taxon>
        <taxon>Desulfovibrionaceae</taxon>
        <taxon>Desulfovibrio</taxon>
    </lineage>
</organism>
<dbReference type="InterPro" id="IPR014436">
    <property type="entry name" value="Extradiol_dOase_DODA"/>
</dbReference>
<dbReference type="SUPFAM" id="SSF53213">
    <property type="entry name" value="LigB-like"/>
    <property type="match status" value="1"/>
</dbReference>
<evidence type="ECO:0000256" key="1">
    <source>
        <dbReference type="ARBA" id="ARBA00001947"/>
    </source>
</evidence>
<name>A0A7W8FG61_9BACT</name>
<reference evidence="7 8" key="1">
    <citation type="submission" date="2020-08" db="EMBL/GenBank/DDBJ databases">
        <title>Genomic Encyclopedia of Type Strains, Phase IV (KMG-IV): sequencing the most valuable type-strain genomes for metagenomic binning, comparative biology and taxonomic classification.</title>
        <authorList>
            <person name="Goeker M."/>
        </authorList>
    </citation>
    <scope>NUCLEOTIDE SEQUENCE [LARGE SCALE GENOMIC DNA]</scope>
    <source>
        <strain evidence="7 8">DSM 11275</strain>
    </source>
</reference>
<dbReference type="GO" id="GO:0016702">
    <property type="term" value="F:oxidoreductase activity, acting on single donors with incorporation of molecular oxygen, incorporation of two atoms of oxygen"/>
    <property type="evidence" value="ECO:0007669"/>
    <property type="project" value="UniProtKB-ARBA"/>
</dbReference>
<keyword evidence="3" id="KW-0479">Metal-binding</keyword>
<dbReference type="Gene3D" id="3.40.830.10">
    <property type="entry name" value="LigB-like"/>
    <property type="match status" value="1"/>
</dbReference>
<dbReference type="PANTHER" id="PTHR30096">
    <property type="entry name" value="4,5-DOPA DIOXYGENASE EXTRADIOL-LIKE PROTEIN"/>
    <property type="match status" value="1"/>
</dbReference>
<dbReference type="Proteomes" id="UP000539075">
    <property type="component" value="Unassembled WGS sequence"/>
</dbReference>
<evidence type="ECO:0000256" key="2">
    <source>
        <dbReference type="ARBA" id="ARBA00007581"/>
    </source>
</evidence>
<keyword evidence="5" id="KW-0560">Oxidoreductase</keyword>
<comment type="caution">
    <text evidence="7">The sequence shown here is derived from an EMBL/GenBank/DDBJ whole genome shotgun (WGS) entry which is preliminary data.</text>
</comment>
<sequence>MSKIPAYYIPHGGGPCFFMDWNPPDTWDALGTWLGSYAAALPEKPRAVLFFSAHWEEPEFTLLTTPKPGLYYDYYDFPPHTYDLHWPAPAADLKERVRQLTSGAGMKLAEDSTRDYDHGVFVPGLLAFPQADMPVAQISLKRGLDPREHLALGRALAPLRDEGVLFVGSGMSFHNMRAFRYGSNEPIPGADAFDAWLTETVCHSNPAEREERLAHWAQAPEARFAHPREEHLIPLMIIAGSAPEASGSLAWHGRAMGAPLSAYELG</sequence>
<keyword evidence="8" id="KW-1185">Reference proteome</keyword>
<evidence type="ECO:0000313" key="7">
    <source>
        <dbReference type="EMBL" id="MBB5143616.1"/>
    </source>
</evidence>